<name>A0ABS1BCG8_9MICO</name>
<dbReference type="RefSeq" id="WP_200503251.1">
    <property type="nucleotide sequence ID" value="NZ_JAEDAJ010000008.1"/>
</dbReference>
<evidence type="ECO:0000313" key="2">
    <source>
        <dbReference type="Proteomes" id="UP000612352"/>
    </source>
</evidence>
<reference evidence="1 2" key="1">
    <citation type="submission" date="2020-12" db="EMBL/GenBank/DDBJ databases">
        <title>Brachybacterium sp. MASK1Z-5, whole genome shotgun sequence.</title>
        <authorList>
            <person name="Tuo L."/>
        </authorList>
    </citation>
    <scope>NUCLEOTIDE SEQUENCE [LARGE SCALE GENOMIC DNA]</scope>
    <source>
        <strain evidence="1 2">MASK1Z-5</strain>
    </source>
</reference>
<dbReference type="InterPro" id="IPR007061">
    <property type="entry name" value="MST-like"/>
</dbReference>
<keyword evidence="2" id="KW-1185">Reference proteome</keyword>
<organism evidence="1 2">
    <name type="scientific">Brachybacterium halotolerans</name>
    <dbReference type="NCBI Taxonomy" id="2795215"/>
    <lineage>
        <taxon>Bacteria</taxon>
        <taxon>Bacillati</taxon>
        <taxon>Actinomycetota</taxon>
        <taxon>Actinomycetes</taxon>
        <taxon>Micrococcales</taxon>
        <taxon>Dermabacteraceae</taxon>
        <taxon>Brachybacterium</taxon>
    </lineage>
</organism>
<accession>A0ABS1BCG8</accession>
<dbReference type="Gene3D" id="1.20.120.450">
    <property type="entry name" value="dinb family like domain"/>
    <property type="match status" value="1"/>
</dbReference>
<dbReference type="InterPro" id="IPR034660">
    <property type="entry name" value="DinB/YfiT-like"/>
</dbReference>
<dbReference type="SUPFAM" id="SSF109854">
    <property type="entry name" value="DinB/YfiT-like putative metalloenzymes"/>
    <property type="match status" value="1"/>
</dbReference>
<dbReference type="EMBL" id="JAEDAJ010000008">
    <property type="protein sequence ID" value="MBK0332357.1"/>
    <property type="molecule type" value="Genomic_DNA"/>
</dbReference>
<protein>
    <submittedName>
        <fullName evidence="1">DUF664 domain-containing protein</fullName>
    </submittedName>
</protein>
<sequence length="214" mass="22970">MAAERTAPGAAPSQEHTMYAPTQDTEIDGLVGYIDAQLDALRASLHGLTEEQAHATPCRSALSVGALIKHSIYVMRGATERLTDGPRLVPPTQEGFVEFEDSTRLGQDESAAALLPVFDATREDYLAALRATNPAAPSQEPPAPWAGITEPMPILQRYYLVHQVEELARHAGHAEIIREQIDGVTIPEILMTLSGQGPSAFFSPYEAPAGTITG</sequence>
<gene>
    <name evidence="1" type="ORF">I8D64_13225</name>
</gene>
<dbReference type="Pfam" id="PF04978">
    <property type="entry name" value="MST"/>
    <property type="match status" value="1"/>
</dbReference>
<proteinExistence type="predicted"/>
<comment type="caution">
    <text evidence="1">The sequence shown here is derived from an EMBL/GenBank/DDBJ whole genome shotgun (WGS) entry which is preliminary data.</text>
</comment>
<evidence type="ECO:0000313" key="1">
    <source>
        <dbReference type="EMBL" id="MBK0332357.1"/>
    </source>
</evidence>
<dbReference type="Proteomes" id="UP000612352">
    <property type="component" value="Unassembled WGS sequence"/>
</dbReference>